<gene>
    <name evidence="2" type="ORF">GCM10010981_33480</name>
</gene>
<dbReference type="InterPro" id="IPR002734">
    <property type="entry name" value="RibDG_C"/>
</dbReference>
<evidence type="ECO:0000313" key="2">
    <source>
        <dbReference type="EMBL" id="GGA41772.1"/>
    </source>
</evidence>
<organism evidence="2 3">
    <name type="scientific">Dyella nitratireducens</name>
    <dbReference type="NCBI Taxonomy" id="1849580"/>
    <lineage>
        <taxon>Bacteria</taxon>
        <taxon>Pseudomonadati</taxon>
        <taxon>Pseudomonadota</taxon>
        <taxon>Gammaproteobacteria</taxon>
        <taxon>Lysobacterales</taxon>
        <taxon>Rhodanobacteraceae</taxon>
        <taxon>Dyella</taxon>
    </lineage>
</organism>
<accession>A0ABQ1GDQ2</accession>
<name>A0ABQ1GDQ2_9GAMM</name>
<dbReference type="Pfam" id="PF01872">
    <property type="entry name" value="RibD_C"/>
    <property type="match status" value="1"/>
</dbReference>
<proteinExistence type="predicted"/>
<sequence>MHIMGSRSYYDMAAFWPFSDTPFTAAMNDIPKIVFSRTGIKDGTQVDRTAEADAGLTKGRPSVTPTAAVLKSWAEPTVARGDLAEEILRLKEQPGKFILAHGGTRFAQSLVAAGLIDEYRLAIHPVLLGRGQPLFSGPYSPADLRLISATPYSGGIVGVVYHPA</sequence>
<evidence type="ECO:0000313" key="3">
    <source>
        <dbReference type="Proteomes" id="UP000620046"/>
    </source>
</evidence>
<dbReference type="Proteomes" id="UP000620046">
    <property type="component" value="Unassembled WGS sequence"/>
</dbReference>
<comment type="caution">
    <text evidence="2">The sequence shown here is derived from an EMBL/GenBank/DDBJ whole genome shotgun (WGS) entry which is preliminary data.</text>
</comment>
<dbReference type="Gene3D" id="3.40.430.10">
    <property type="entry name" value="Dihydrofolate Reductase, subunit A"/>
    <property type="match status" value="1"/>
</dbReference>
<dbReference type="InterPro" id="IPR024072">
    <property type="entry name" value="DHFR-like_dom_sf"/>
</dbReference>
<reference evidence="3" key="1">
    <citation type="journal article" date="2019" name="Int. J. Syst. Evol. Microbiol.">
        <title>The Global Catalogue of Microorganisms (GCM) 10K type strain sequencing project: providing services to taxonomists for standard genome sequencing and annotation.</title>
        <authorList>
            <consortium name="The Broad Institute Genomics Platform"/>
            <consortium name="The Broad Institute Genome Sequencing Center for Infectious Disease"/>
            <person name="Wu L."/>
            <person name="Ma J."/>
        </authorList>
    </citation>
    <scope>NUCLEOTIDE SEQUENCE [LARGE SCALE GENOMIC DNA]</scope>
    <source>
        <strain evidence="3">CGMCC 1.15439</strain>
    </source>
</reference>
<dbReference type="EMBL" id="BMJA01000003">
    <property type="protein sequence ID" value="GGA41772.1"/>
    <property type="molecule type" value="Genomic_DNA"/>
</dbReference>
<dbReference type="SUPFAM" id="SSF53597">
    <property type="entry name" value="Dihydrofolate reductase-like"/>
    <property type="match status" value="1"/>
</dbReference>
<protein>
    <submittedName>
        <fullName evidence="2">Dihydrofolate reductase</fullName>
    </submittedName>
</protein>
<feature type="domain" description="Bacterial bifunctional deaminase-reductase C-terminal" evidence="1">
    <location>
        <begin position="12"/>
        <end position="157"/>
    </location>
</feature>
<keyword evidence="3" id="KW-1185">Reference proteome</keyword>
<evidence type="ECO:0000259" key="1">
    <source>
        <dbReference type="Pfam" id="PF01872"/>
    </source>
</evidence>